<evidence type="ECO:0000313" key="10">
    <source>
        <dbReference type="Proteomes" id="UP000245880"/>
    </source>
</evidence>
<evidence type="ECO:0000256" key="5">
    <source>
        <dbReference type="RuleBase" id="RU000320"/>
    </source>
</evidence>
<dbReference type="GO" id="GO:0008137">
    <property type="term" value="F:NADH dehydrogenase (ubiquinone) activity"/>
    <property type="evidence" value="ECO:0007669"/>
    <property type="project" value="InterPro"/>
</dbReference>
<dbReference type="InterPro" id="IPR001516">
    <property type="entry name" value="Proton_antipo_N"/>
</dbReference>
<dbReference type="Pfam" id="PF00662">
    <property type="entry name" value="Proton_antipo_N"/>
    <property type="match status" value="1"/>
</dbReference>
<dbReference type="InterPro" id="IPR003945">
    <property type="entry name" value="NU5C-like"/>
</dbReference>
<evidence type="ECO:0000256" key="1">
    <source>
        <dbReference type="ARBA" id="ARBA00004127"/>
    </source>
</evidence>
<sequence>MPETSGLLPVYSLLIFPFAAFLLLWLSGRRFNAVAGWVGASITLVGLLLLLLQPSPEVVQVLDYPWLRIGDRVIALTLRFDSLGYLMLVVVHFVALLVQVYSTSYLKQDPHLHRYFAFIQLFLFSMLGIVLSGNLLLMYIFWELVGLSSYLLIGFWYQKPKPVWAAQKAFVLNRIGDAAFLTGILLLIYYTGSTDLDSLTYSVATIPPAMMTVIGICLFGGCMGKSAQFPLSGWLPDAMEGPTPVSALIHAATMVAAGIFLLARIVFLLTPDAQLFIVIIGSITMVIGAVQAMFAWDIKRVLAFSTMSQLGLMVAAVGLGSWQMAIFHLVTHAFFKAGLFLSAGSVIHAMHADAPFDPQDMRNMGGLRRKLPITFICYTLCAASLAGLPFFSGFLSKDAIITEGFLNASNLGQIGILFPVLILMAAGLTAFYMFRQVWLVFFGKPRYEASAHPHESSMAMWLPMVLLTVLSFFWWFSLHPFDAGHGWFLKYLGLTDSVHLAWVPWVASSVSALALLMGYLQTVKTNPFGLRHKDDKGLQWPSWLRDYSETAYFIKPFETVFIMAAACERRIIDGLVNLLSKATVVGAHLIAWWDRLIVDGLVHMLAGGLRQLGNGVRSLQNGKIQSYFLVTATGMVLLLLWLFLVL</sequence>
<evidence type="ECO:0000259" key="7">
    <source>
        <dbReference type="Pfam" id="PF00361"/>
    </source>
</evidence>
<gene>
    <name evidence="9" type="ORF">CLV98_10653</name>
</gene>
<feature type="domain" description="NADH:quinone oxidoreductase/Mrp antiporter transmembrane" evidence="7">
    <location>
        <begin position="132"/>
        <end position="409"/>
    </location>
</feature>
<feature type="domain" description="NADH-Ubiquinone oxidoreductase (complex I) chain 5 N-terminal" evidence="8">
    <location>
        <begin position="66"/>
        <end position="116"/>
    </location>
</feature>
<evidence type="ECO:0000256" key="4">
    <source>
        <dbReference type="ARBA" id="ARBA00023136"/>
    </source>
</evidence>
<dbReference type="GO" id="GO:0042773">
    <property type="term" value="P:ATP synthesis coupled electron transport"/>
    <property type="evidence" value="ECO:0007669"/>
    <property type="project" value="InterPro"/>
</dbReference>
<feature type="transmembrane region" description="Helical" evidence="6">
    <location>
        <begin position="371"/>
        <end position="391"/>
    </location>
</feature>
<dbReference type="GO" id="GO:0016020">
    <property type="term" value="C:membrane"/>
    <property type="evidence" value="ECO:0007669"/>
    <property type="project" value="UniProtKB-SubCell"/>
</dbReference>
<feature type="transmembrane region" description="Helical" evidence="6">
    <location>
        <begin position="115"/>
        <end position="133"/>
    </location>
</feature>
<feature type="transmembrane region" description="Helical" evidence="6">
    <location>
        <begin position="33"/>
        <end position="52"/>
    </location>
</feature>
<comment type="caution">
    <text evidence="9">The sequence shown here is derived from an EMBL/GenBank/DDBJ whole genome shotgun (WGS) entry which is preliminary data.</text>
</comment>
<comment type="subcellular location">
    <subcellularLocation>
        <location evidence="1">Endomembrane system</location>
        <topology evidence="1">Multi-pass membrane protein</topology>
    </subcellularLocation>
    <subcellularLocation>
        <location evidence="5">Membrane</location>
        <topology evidence="5">Multi-pass membrane protein</topology>
    </subcellularLocation>
</comment>
<keyword evidence="4 6" id="KW-0472">Membrane</keyword>
<keyword evidence="10" id="KW-1185">Reference proteome</keyword>
<dbReference type="NCBIfam" id="NF005141">
    <property type="entry name" value="PRK06590.1"/>
    <property type="match status" value="1"/>
</dbReference>
<evidence type="ECO:0000259" key="8">
    <source>
        <dbReference type="Pfam" id="PF00662"/>
    </source>
</evidence>
<dbReference type="Gene3D" id="1.20.5.2700">
    <property type="match status" value="1"/>
</dbReference>
<dbReference type="PRINTS" id="PR01434">
    <property type="entry name" value="NADHDHGNASE5"/>
</dbReference>
<feature type="transmembrane region" description="Helical" evidence="6">
    <location>
        <begin position="459"/>
        <end position="478"/>
    </location>
</feature>
<dbReference type="Proteomes" id="UP000245880">
    <property type="component" value="Unassembled WGS sequence"/>
</dbReference>
<evidence type="ECO:0000256" key="3">
    <source>
        <dbReference type="ARBA" id="ARBA00022989"/>
    </source>
</evidence>
<feature type="transmembrane region" description="Helical" evidence="6">
    <location>
        <begin position="627"/>
        <end position="644"/>
    </location>
</feature>
<feature type="transmembrane region" description="Helical" evidence="6">
    <location>
        <begin position="245"/>
        <end position="267"/>
    </location>
</feature>
<proteinExistence type="predicted"/>
<dbReference type="InterPro" id="IPR001750">
    <property type="entry name" value="ND/Mrp_TM"/>
</dbReference>
<dbReference type="InterPro" id="IPR018393">
    <property type="entry name" value="NADHpl_OxRdtase_5_subgr"/>
</dbReference>
<dbReference type="GO" id="GO:0003954">
    <property type="term" value="F:NADH dehydrogenase activity"/>
    <property type="evidence" value="ECO:0007669"/>
    <property type="project" value="TreeGrafter"/>
</dbReference>
<feature type="transmembrane region" description="Helical" evidence="6">
    <location>
        <begin position="169"/>
        <end position="190"/>
    </location>
</feature>
<dbReference type="PRINTS" id="PR01435">
    <property type="entry name" value="NPOXDRDTASE5"/>
</dbReference>
<feature type="transmembrane region" description="Helical" evidence="6">
    <location>
        <begin position="498"/>
        <end position="520"/>
    </location>
</feature>
<dbReference type="AlphaFoldDB" id="A0A316AIN5"/>
<keyword evidence="3 6" id="KW-1133">Transmembrane helix</keyword>
<evidence type="ECO:0000313" key="9">
    <source>
        <dbReference type="EMBL" id="PWJ57583.1"/>
    </source>
</evidence>
<feature type="transmembrane region" description="Helical" evidence="6">
    <location>
        <begin position="83"/>
        <end position="103"/>
    </location>
</feature>
<evidence type="ECO:0000256" key="2">
    <source>
        <dbReference type="ARBA" id="ARBA00022692"/>
    </source>
</evidence>
<feature type="transmembrane region" description="Helical" evidence="6">
    <location>
        <begin position="6"/>
        <end position="26"/>
    </location>
</feature>
<dbReference type="NCBIfam" id="TIGR01974">
    <property type="entry name" value="NDH_I_L"/>
    <property type="match status" value="1"/>
</dbReference>
<feature type="transmembrane region" description="Helical" evidence="6">
    <location>
        <begin position="273"/>
        <end position="294"/>
    </location>
</feature>
<keyword evidence="2 5" id="KW-0812">Transmembrane</keyword>
<dbReference type="RefSeq" id="WP_109674747.1">
    <property type="nucleotide sequence ID" value="NZ_QGDT01000006.1"/>
</dbReference>
<feature type="transmembrane region" description="Helical" evidence="6">
    <location>
        <begin position="411"/>
        <end position="434"/>
    </location>
</feature>
<organism evidence="9 10">
    <name type="scientific">Dyadobacter jejuensis</name>
    <dbReference type="NCBI Taxonomy" id="1082580"/>
    <lineage>
        <taxon>Bacteria</taxon>
        <taxon>Pseudomonadati</taxon>
        <taxon>Bacteroidota</taxon>
        <taxon>Cytophagia</taxon>
        <taxon>Cytophagales</taxon>
        <taxon>Spirosomataceae</taxon>
        <taxon>Dyadobacter</taxon>
    </lineage>
</organism>
<dbReference type="EMBL" id="QGDT01000006">
    <property type="protein sequence ID" value="PWJ57583.1"/>
    <property type="molecule type" value="Genomic_DNA"/>
</dbReference>
<reference evidence="9 10" key="1">
    <citation type="submission" date="2018-03" db="EMBL/GenBank/DDBJ databases">
        <title>Genomic Encyclopedia of Archaeal and Bacterial Type Strains, Phase II (KMG-II): from individual species to whole genera.</title>
        <authorList>
            <person name="Goeker M."/>
        </authorList>
    </citation>
    <scope>NUCLEOTIDE SEQUENCE [LARGE SCALE GENOMIC DNA]</scope>
    <source>
        <strain evidence="9 10">DSM 100346</strain>
    </source>
</reference>
<dbReference type="PANTHER" id="PTHR42829">
    <property type="entry name" value="NADH-UBIQUINONE OXIDOREDUCTASE CHAIN 5"/>
    <property type="match status" value="1"/>
</dbReference>
<dbReference type="OrthoDB" id="9807568at2"/>
<dbReference type="GO" id="GO:0012505">
    <property type="term" value="C:endomembrane system"/>
    <property type="evidence" value="ECO:0007669"/>
    <property type="project" value="UniProtKB-SubCell"/>
</dbReference>
<feature type="transmembrane region" description="Helical" evidence="6">
    <location>
        <begin position="139"/>
        <end position="157"/>
    </location>
</feature>
<evidence type="ECO:0000256" key="6">
    <source>
        <dbReference type="SAM" id="Phobius"/>
    </source>
</evidence>
<protein>
    <submittedName>
        <fullName evidence="9">NADH-quinone oxidoreductase subunit L</fullName>
    </submittedName>
</protein>
<dbReference type="Pfam" id="PF00361">
    <property type="entry name" value="Proton_antipo_M"/>
    <property type="match status" value="1"/>
</dbReference>
<accession>A0A316AIN5</accession>
<name>A0A316AIN5_9BACT</name>
<dbReference type="GO" id="GO:0015990">
    <property type="term" value="P:electron transport coupled proton transport"/>
    <property type="evidence" value="ECO:0007669"/>
    <property type="project" value="TreeGrafter"/>
</dbReference>
<dbReference type="PANTHER" id="PTHR42829:SF2">
    <property type="entry name" value="NADH-UBIQUINONE OXIDOREDUCTASE CHAIN 5"/>
    <property type="match status" value="1"/>
</dbReference>